<dbReference type="AlphaFoldDB" id="A0A067ST77"/>
<dbReference type="OrthoDB" id="2322499at2759"/>
<evidence type="ECO:0000259" key="1">
    <source>
        <dbReference type="PROSITE" id="PS50181"/>
    </source>
</evidence>
<dbReference type="CDD" id="cd09917">
    <property type="entry name" value="F-box_SF"/>
    <property type="match status" value="1"/>
</dbReference>
<sequence length="648" mass="74355">MDQLSQPVGDSNVGQREVMLEANPVIPNRLGLIISPVTMKQQKTKSSRKSTRNSVVLKDFVGLPLDVIFEIASFIDPIDLLNLARVSKAFREVLMSRTAMSIWRQVLSQFEDLPKCPEDLTVPQYASLLLDTFCMACLSVRGACKTDYNLRLRLCNACAKKNLASGHTLKSHFKNSPVISAFLTLLPSSAQKKTLASILTSRDNNNSNSKYFLPEADLLWAERDKFETQVGFILKRQDIATRMMNEGSAIQVWAIHYQAQKRQAIEETTSRRRQRIMTELEGLKLDKKYYPDYYSGDENSKKWFGYLNQNKEFSMRAWNMIRPKMEEIYESQKKIVLRNELLGRIKVQYYRFRRDHPKRYHMPPFEELSGISCVTNFLDAHAWPNTLTEDDLNPLMEDLERNKGDWFSKTIVAFLEIVKPLIPAEKVGFRTLEQARILSFCHCKTCKATETSGKQLFAFPEIVDHLVSDTPSSTIFSLTDITIDVHAIRAAEDVLVALGYSKDSSKADIAKQKFICCCTRQNQSRWKFSRMVHHVYRERSHYRSMLNYISPRVSKAMVNKLLIDGHDANRVQALIKPASDLPEPVSAASPTIPATDQRLCCRYCYQLTYRRISVEARFEVYHIETRHGRTLQDGDFASPDQLVATYGT</sequence>
<dbReference type="STRING" id="685588.A0A067ST77"/>
<protein>
    <recommendedName>
        <fullName evidence="1">F-box domain-containing protein</fullName>
    </recommendedName>
</protein>
<dbReference type="InterPro" id="IPR001810">
    <property type="entry name" value="F-box_dom"/>
</dbReference>
<organism evidence="2 3">
    <name type="scientific">Galerina marginata (strain CBS 339.88)</name>
    <dbReference type="NCBI Taxonomy" id="685588"/>
    <lineage>
        <taxon>Eukaryota</taxon>
        <taxon>Fungi</taxon>
        <taxon>Dikarya</taxon>
        <taxon>Basidiomycota</taxon>
        <taxon>Agaricomycotina</taxon>
        <taxon>Agaricomycetes</taxon>
        <taxon>Agaricomycetidae</taxon>
        <taxon>Agaricales</taxon>
        <taxon>Agaricineae</taxon>
        <taxon>Strophariaceae</taxon>
        <taxon>Galerina</taxon>
    </lineage>
</organism>
<dbReference type="Gene3D" id="1.20.1280.50">
    <property type="match status" value="1"/>
</dbReference>
<dbReference type="SMART" id="SM00256">
    <property type="entry name" value="FBOX"/>
    <property type="match status" value="1"/>
</dbReference>
<dbReference type="Proteomes" id="UP000027222">
    <property type="component" value="Unassembled WGS sequence"/>
</dbReference>
<dbReference type="InterPro" id="IPR036047">
    <property type="entry name" value="F-box-like_dom_sf"/>
</dbReference>
<accession>A0A067ST77</accession>
<dbReference type="Pfam" id="PF12937">
    <property type="entry name" value="F-box-like"/>
    <property type="match status" value="1"/>
</dbReference>
<keyword evidence="3" id="KW-1185">Reference proteome</keyword>
<evidence type="ECO:0000313" key="3">
    <source>
        <dbReference type="Proteomes" id="UP000027222"/>
    </source>
</evidence>
<proteinExistence type="predicted"/>
<reference evidence="3" key="1">
    <citation type="journal article" date="2014" name="Proc. Natl. Acad. Sci. U.S.A.">
        <title>Extensive sampling of basidiomycete genomes demonstrates inadequacy of the white-rot/brown-rot paradigm for wood decay fungi.</title>
        <authorList>
            <person name="Riley R."/>
            <person name="Salamov A.A."/>
            <person name="Brown D.W."/>
            <person name="Nagy L.G."/>
            <person name="Floudas D."/>
            <person name="Held B.W."/>
            <person name="Levasseur A."/>
            <person name="Lombard V."/>
            <person name="Morin E."/>
            <person name="Otillar R."/>
            <person name="Lindquist E.A."/>
            <person name="Sun H."/>
            <person name="LaButti K.M."/>
            <person name="Schmutz J."/>
            <person name="Jabbour D."/>
            <person name="Luo H."/>
            <person name="Baker S.E."/>
            <person name="Pisabarro A.G."/>
            <person name="Walton J.D."/>
            <person name="Blanchette R.A."/>
            <person name="Henrissat B."/>
            <person name="Martin F."/>
            <person name="Cullen D."/>
            <person name="Hibbett D.S."/>
            <person name="Grigoriev I.V."/>
        </authorList>
    </citation>
    <scope>NUCLEOTIDE SEQUENCE [LARGE SCALE GENOMIC DNA]</scope>
    <source>
        <strain evidence="3">CBS 339.88</strain>
    </source>
</reference>
<evidence type="ECO:0000313" key="2">
    <source>
        <dbReference type="EMBL" id="KDR73267.1"/>
    </source>
</evidence>
<dbReference type="PROSITE" id="PS50181">
    <property type="entry name" value="FBOX"/>
    <property type="match status" value="1"/>
</dbReference>
<dbReference type="HOGENOM" id="CLU_455639_0_0_1"/>
<dbReference type="SUPFAM" id="SSF81383">
    <property type="entry name" value="F-box domain"/>
    <property type="match status" value="1"/>
</dbReference>
<dbReference type="EMBL" id="KL142386">
    <property type="protein sequence ID" value="KDR73267.1"/>
    <property type="molecule type" value="Genomic_DNA"/>
</dbReference>
<feature type="domain" description="F-box" evidence="1">
    <location>
        <begin position="57"/>
        <end position="106"/>
    </location>
</feature>
<gene>
    <name evidence="2" type="ORF">GALMADRAFT_270114</name>
</gene>
<name>A0A067ST77_GALM3</name>